<dbReference type="InterPro" id="IPR001294">
    <property type="entry name" value="Phytochrome"/>
</dbReference>
<evidence type="ECO:0000259" key="13">
    <source>
        <dbReference type="PROSITE" id="PS50046"/>
    </source>
</evidence>
<dbReference type="InterPro" id="IPR011102">
    <property type="entry name" value="Sig_transdc_His_kinase_HWE"/>
</dbReference>
<evidence type="ECO:0000256" key="8">
    <source>
        <dbReference type="ARBA" id="ARBA00022777"/>
    </source>
</evidence>
<name>A0AAE5ATL7_AGRVI</name>
<evidence type="ECO:0000256" key="4">
    <source>
        <dbReference type="ARBA" id="ARBA00022553"/>
    </source>
</evidence>
<dbReference type="AlphaFoldDB" id="A0AAE5ATL7"/>
<dbReference type="Gene3D" id="3.30.565.10">
    <property type="entry name" value="Histidine kinase-like ATPase, C-terminal domain"/>
    <property type="match status" value="1"/>
</dbReference>
<dbReference type="GO" id="GO:0009584">
    <property type="term" value="P:detection of visible light"/>
    <property type="evidence" value="ECO:0007669"/>
    <property type="project" value="InterPro"/>
</dbReference>
<dbReference type="InterPro" id="IPR001789">
    <property type="entry name" value="Sig_transdc_resp-reg_receiver"/>
</dbReference>
<evidence type="ECO:0000256" key="12">
    <source>
        <dbReference type="PROSITE-ProRule" id="PRU00169"/>
    </source>
</evidence>
<dbReference type="InterPro" id="IPR009219">
    <property type="entry name" value="Bactrphtchr_CheY"/>
</dbReference>
<dbReference type="InterPro" id="IPR003018">
    <property type="entry name" value="GAF"/>
</dbReference>
<evidence type="ECO:0000256" key="2">
    <source>
        <dbReference type="ARBA" id="ARBA00012438"/>
    </source>
</evidence>
<evidence type="ECO:0000313" key="16">
    <source>
        <dbReference type="Proteomes" id="UP000436692"/>
    </source>
</evidence>
<proteinExistence type="predicted"/>
<comment type="catalytic activity">
    <reaction evidence="1">
        <text>ATP + protein L-histidine = ADP + protein N-phospho-L-histidine.</text>
        <dbReference type="EC" id="2.7.13.3"/>
    </reaction>
</comment>
<dbReference type="RefSeq" id="WP_156546878.1">
    <property type="nucleotide sequence ID" value="NZ_JABAEJ010000001.1"/>
</dbReference>
<dbReference type="Gene3D" id="3.40.50.2300">
    <property type="match status" value="1"/>
</dbReference>
<dbReference type="SMART" id="SM00911">
    <property type="entry name" value="HWE_HK"/>
    <property type="match status" value="1"/>
</dbReference>
<dbReference type="SMART" id="SM00065">
    <property type="entry name" value="GAF"/>
    <property type="match status" value="1"/>
</dbReference>
<evidence type="ECO:0000256" key="7">
    <source>
        <dbReference type="ARBA" id="ARBA00022741"/>
    </source>
</evidence>
<keyword evidence="3" id="KW-0600">Photoreceptor protein</keyword>
<dbReference type="Pfam" id="PF00072">
    <property type="entry name" value="Response_reg"/>
    <property type="match status" value="1"/>
</dbReference>
<feature type="domain" description="Response regulatory" evidence="14">
    <location>
        <begin position="739"/>
        <end position="850"/>
    </location>
</feature>
<gene>
    <name evidence="15" type="ORF">GOZ95_01170</name>
</gene>
<feature type="domain" description="Phytochrome chromophore attachment site" evidence="13">
    <location>
        <begin position="146"/>
        <end position="303"/>
    </location>
</feature>
<dbReference type="InterPro" id="IPR013654">
    <property type="entry name" value="PAS_2"/>
</dbReference>
<dbReference type="GO" id="GO:0006355">
    <property type="term" value="P:regulation of DNA-templated transcription"/>
    <property type="evidence" value="ECO:0007669"/>
    <property type="project" value="InterPro"/>
</dbReference>
<dbReference type="GO" id="GO:0009881">
    <property type="term" value="F:photoreceptor activity"/>
    <property type="evidence" value="ECO:0007669"/>
    <property type="project" value="UniProtKB-KW"/>
</dbReference>
<feature type="modified residue" description="4-aspartylphosphate" evidence="12">
    <location>
        <position position="789"/>
    </location>
</feature>
<keyword evidence="8" id="KW-0418">Kinase</keyword>
<dbReference type="PROSITE" id="PS50110">
    <property type="entry name" value="RESPONSE_REGULATORY"/>
    <property type="match status" value="1"/>
</dbReference>
<dbReference type="EMBL" id="WPHM01000001">
    <property type="protein sequence ID" value="MUZ56063.1"/>
    <property type="molecule type" value="Genomic_DNA"/>
</dbReference>
<dbReference type="PRINTS" id="PR01033">
    <property type="entry name" value="PHYTOCHROME"/>
</dbReference>
<dbReference type="PIRSF" id="PIRSF036397">
    <property type="entry name" value="Bactrphtchrm_rec"/>
    <property type="match status" value="1"/>
</dbReference>
<dbReference type="Pfam" id="PF01590">
    <property type="entry name" value="GAF"/>
    <property type="match status" value="1"/>
</dbReference>
<evidence type="ECO:0000256" key="6">
    <source>
        <dbReference type="ARBA" id="ARBA00022679"/>
    </source>
</evidence>
<dbReference type="SUPFAM" id="SSF52172">
    <property type="entry name" value="CheY-like"/>
    <property type="match status" value="1"/>
</dbReference>
<evidence type="ECO:0000256" key="5">
    <source>
        <dbReference type="ARBA" id="ARBA00022606"/>
    </source>
</evidence>
<dbReference type="InterPro" id="IPR016132">
    <property type="entry name" value="Phyto_chromo_attachment"/>
</dbReference>
<organism evidence="15 16">
    <name type="scientific">Agrobacterium vitis</name>
    <name type="common">Rhizobium vitis</name>
    <dbReference type="NCBI Taxonomy" id="373"/>
    <lineage>
        <taxon>Bacteria</taxon>
        <taxon>Pseudomonadati</taxon>
        <taxon>Pseudomonadota</taxon>
        <taxon>Alphaproteobacteria</taxon>
        <taxon>Hyphomicrobiales</taxon>
        <taxon>Rhizobiaceae</taxon>
        <taxon>Rhizobium/Agrobacterium group</taxon>
        <taxon>Agrobacterium</taxon>
    </lineage>
</organism>
<dbReference type="PANTHER" id="PTHR41523">
    <property type="entry name" value="TWO-COMPONENT SYSTEM SENSOR PROTEIN"/>
    <property type="match status" value="1"/>
</dbReference>
<dbReference type="InterPro" id="IPR011006">
    <property type="entry name" value="CheY-like_superfamily"/>
</dbReference>
<dbReference type="Gene3D" id="3.30.450.270">
    <property type="match status" value="1"/>
</dbReference>
<evidence type="ECO:0000256" key="9">
    <source>
        <dbReference type="ARBA" id="ARBA00022840"/>
    </source>
</evidence>
<dbReference type="GO" id="GO:0000160">
    <property type="term" value="P:phosphorelay signal transduction system"/>
    <property type="evidence" value="ECO:0007669"/>
    <property type="project" value="InterPro"/>
</dbReference>
<dbReference type="InterPro" id="IPR013515">
    <property type="entry name" value="Phytochrome_cen-reg"/>
</dbReference>
<evidence type="ECO:0000256" key="11">
    <source>
        <dbReference type="ARBA" id="ARBA00023170"/>
    </source>
</evidence>
<dbReference type="SUPFAM" id="SSF55781">
    <property type="entry name" value="GAF domain-like"/>
    <property type="match status" value="2"/>
</dbReference>
<keyword evidence="11" id="KW-0675">Receptor</keyword>
<evidence type="ECO:0000256" key="1">
    <source>
        <dbReference type="ARBA" id="ARBA00000085"/>
    </source>
</evidence>
<dbReference type="PANTHER" id="PTHR41523:SF8">
    <property type="entry name" value="ETHYLENE RESPONSE SENSOR PROTEIN"/>
    <property type="match status" value="1"/>
</dbReference>
<comment type="caution">
    <text evidence="15">The sequence shown here is derived from an EMBL/GenBank/DDBJ whole genome shotgun (WGS) entry which is preliminary data.</text>
</comment>
<dbReference type="Pfam" id="PF00360">
    <property type="entry name" value="PHY"/>
    <property type="match status" value="1"/>
</dbReference>
<evidence type="ECO:0000259" key="14">
    <source>
        <dbReference type="PROSITE" id="PS50110"/>
    </source>
</evidence>
<dbReference type="Gene3D" id="3.30.450.40">
    <property type="match status" value="1"/>
</dbReference>
<evidence type="ECO:0000313" key="15">
    <source>
        <dbReference type="EMBL" id="MUZ56063.1"/>
    </source>
</evidence>
<dbReference type="PROSITE" id="PS50046">
    <property type="entry name" value="PHYTOCHROME_2"/>
    <property type="match status" value="1"/>
</dbReference>
<dbReference type="GO" id="GO:0004673">
    <property type="term" value="F:protein histidine kinase activity"/>
    <property type="evidence" value="ECO:0007669"/>
    <property type="project" value="UniProtKB-EC"/>
</dbReference>
<dbReference type="InterPro" id="IPR036890">
    <property type="entry name" value="HATPase_C_sf"/>
</dbReference>
<dbReference type="SUPFAM" id="SSF55785">
    <property type="entry name" value="PYP-like sensor domain (PAS domain)"/>
    <property type="match status" value="1"/>
</dbReference>
<dbReference type="SMART" id="SM00448">
    <property type="entry name" value="REC"/>
    <property type="match status" value="1"/>
</dbReference>
<dbReference type="InterPro" id="IPR035965">
    <property type="entry name" value="PAS-like_dom_sf"/>
</dbReference>
<dbReference type="Proteomes" id="UP000436692">
    <property type="component" value="Unassembled WGS sequence"/>
</dbReference>
<sequence length="858" mass="94095">MPPTQTVDLTNCDREPIHIPGSIQPHGCLLACDAEMAKVLRHSANVADMLGLEGPLNGLEVHTLLGDAATHDLRNALATAPSASRPALIPNLRLRPTHGFGKEQLFDVSVHRQRATVIIEFEPAHDGRDPLQLAREMIGRIKDVDDIDKLIRTSARLVRAVLGYDRVMIYRFDNDGSGKVVSEAKSMELESFLGQYFPASDIPQQARKLYVQNSIRVISGASGHKVAIEPELDASGEPLDLSFAHLRSVSPIHLEYLRNMGVGASMSISILLNGELWGLIACHHYREKTLSMAQRVAAELFGEFFSLTLLALKQKHKLDLATGTRQSLDRFLHLASHHENLEALFGECLPEFSSLVPCDGAGLWMNGTWTALGTCPPPTEIEPLIRFVSSVADGQTWASHALSQFLPRAESYYKTVSGVMVVPLSEIPRDYLVFFRKERLQTLNWAGNPDKSYEIGPLGDRLTPRKSFAIWKEAVTKQSDHWSENDREIAEAIRAVTVKVVLRHNELMQEERNKADIRQRVLNEELNHRVKNILAVIKSLIGVPTRPEHQLRDYVTSLKGRVHALSHAHDQVIRGSGSGNLSELLQAELGPYRTEGTTLSLGGPMVVLDSRAYAVTALVIHELATNAAKYGALSRVGGTLDLTWRWTGEGDCEILWTESGGPTVTAPTRRGFGSALIDRSIPYDLGGKSTVNYNPHGLNAYLLLPARFLSGFGHEPETTHAPPSETETRSMANIDKTLPILLVEDQMLIAMDAEMMLGDAGFTTVMTAGSVPEALAQIKVTAPAVAVLDINLGNHTSVPVAQELHQRGIPFLFATGYAERSIIPEAFGDVTIINKPYDGEALADAVMSLLRQPDATTG</sequence>
<accession>A0AAE5ATL7</accession>
<evidence type="ECO:0000256" key="3">
    <source>
        <dbReference type="ARBA" id="ARBA00022543"/>
    </source>
</evidence>
<dbReference type="EC" id="2.7.13.3" evidence="2"/>
<keyword evidence="9" id="KW-0067">ATP-binding</keyword>
<keyword evidence="5" id="KW-0716">Sensory transduction</keyword>
<dbReference type="Pfam" id="PF07536">
    <property type="entry name" value="HWE_HK"/>
    <property type="match status" value="1"/>
</dbReference>
<keyword evidence="6" id="KW-0808">Transferase</keyword>
<keyword evidence="4 12" id="KW-0597">Phosphoprotein</keyword>
<protein>
    <recommendedName>
        <fullName evidence="2">histidine kinase</fullName>
        <ecNumber evidence="2">2.7.13.3</ecNumber>
    </recommendedName>
</protein>
<dbReference type="InterPro" id="IPR043150">
    <property type="entry name" value="Phytochrome_PHY_sf"/>
</dbReference>
<dbReference type="GO" id="GO:0005524">
    <property type="term" value="F:ATP binding"/>
    <property type="evidence" value="ECO:0007669"/>
    <property type="project" value="UniProtKB-KW"/>
</dbReference>
<reference evidence="15 16" key="1">
    <citation type="submission" date="2019-12" db="EMBL/GenBank/DDBJ databases">
        <title>Whole-genome sequencing of Allorhizobium vitis.</title>
        <authorList>
            <person name="Gan H.M."/>
            <person name="Szegedi E."/>
            <person name="Burr T."/>
            <person name="Savka M.A."/>
        </authorList>
    </citation>
    <scope>NUCLEOTIDE SEQUENCE [LARGE SCALE GENOMIC DNA]</scope>
    <source>
        <strain evidence="15 16">CG989</strain>
    </source>
</reference>
<dbReference type="Pfam" id="PF08446">
    <property type="entry name" value="PAS_2"/>
    <property type="match status" value="1"/>
</dbReference>
<keyword evidence="7" id="KW-0547">Nucleotide-binding</keyword>
<dbReference type="InterPro" id="IPR029016">
    <property type="entry name" value="GAF-like_dom_sf"/>
</dbReference>
<dbReference type="Gene3D" id="3.30.450.20">
    <property type="entry name" value="PAS domain"/>
    <property type="match status" value="1"/>
</dbReference>
<keyword evidence="10" id="KW-0157">Chromophore</keyword>
<evidence type="ECO:0000256" key="10">
    <source>
        <dbReference type="ARBA" id="ARBA00022991"/>
    </source>
</evidence>